<dbReference type="GO" id="GO:0006629">
    <property type="term" value="P:lipid metabolic process"/>
    <property type="evidence" value="ECO:0007669"/>
    <property type="project" value="InterPro"/>
</dbReference>
<dbReference type="AlphaFoldDB" id="A0A7D7SQE7"/>
<dbReference type="Pfam" id="PF26363">
    <property type="entry name" value="Phospholipase-like"/>
    <property type="match status" value="1"/>
</dbReference>
<evidence type="ECO:0000313" key="1">
    <source>
        <dbReference type="EMBL" id="QMT40970.1"/>
    </source>
</evidence>
<protein>
    <submittedName>
        <fullName evidence="1">Uncharacterized protein</fullName>
    </submittedName>
</protein>
<dbReference type="KEGG" id="nsg:H3L94_02645"/>
<dbReference type="Proteomes" id="UP000514752">
    <property type="component" value="Chromosome"/>
</dbReference>
<dbReference type="Gene3D" id="3.40.50.1820">
    <property type="entry name" value="alpha/beta hydrolase"/>
    <property type="match status" value="1"/>
</dbReference>
<name>A0A7D7SQE7_9NEIS</name>
<dbReference type="SUPFAM" id="SSF53474">
    <property type="entry name" value="alpha/beta-Hydrolases"/>
    <property type="match status" value="1"/>
</dbReference>
<reference evidence="1 2" key="1">
    <citation type="submission" date="2020-07" db="EMBL/GenBank/DDBJ databases">
        <title>Genomic diversity of species in the Neisseriaceae family.</title>
        <authorList>
            <person name="Vincent A.T."/>
            <person name="Bernet E."/>
            <person name="Veyrier F.J."/>
        </authorList>
    </citation>
    <scope>NUCLEOTIDE SEQUENCE [LARGE SCALE GENOMIC DNA]</scope>
    <source>
        <strain evidence="1 2">DSM 22244</strain>
    </source>
</reference>
<evidence type="ECO:0000313" key="2">
    <source>
        <dbReference type="Proteomes" id="UP000514752"/>
    </source>
</evidence>
<gene>
    <name evidence="1" type="ORF">H3L94_02645</name>
</gene>
<organism evidence="1 2">
    <name type="scientific">Neisseria shayeganii</name>
    <dbReference type="NCBI Taxonomy" id="607712"/>
    <lineage>
        <taxon>Bacteria</taxon>
        <taxon>Pseudomonadati</taxon>
        <taxon>Pseudomonadota</taxon>
        <taxon>Betaproteobacteria</taxon>
        <taxon>Neisseriales</taxon>
        <taxon>Neisseriaceae</taxon>
        <taxon>Neisseria</taxon>
    </lineage>
</organism>
<proteinExistence type="predicted"/>
<dbReference type="RefSeq" id="WP_182122553.1">
    <property type="nucleotide sequence ID" value="NZ_CP059567.1"/>
</dbReference>
<sequence>MLTEKEYAQLAARTYDRTGANKITLPTDIEEIHWQDDDPKSGFSAGVYQKGNQIVIAFTGSNETLIKDFSVANIPSALGSNNAQIMQAVHLVLETLKQHPNAEVSFTGHSLGGGLAT</sequence>
<dbReference type="InterPro" id="IPR029058">
    <property type="entry name" value="AB_hydrolase_fold"/>
</dbReference>
<accession>A0A7D7SQE7</accession>
<dbReference type="EMBL" id="CP059567">
    <property type="protein sequence ID" value="QMT40970.1"/>
    <property type="molecule type" value="Genomic_DNA"/>
</dbReference>